<evidence type="ECO:0000313" key="1">
    <source>
        <dbReference type="EMBL" id="CAA9994716.1"/>
    </source>
</evidence>
<accession>A0A6H5FYR0</accession>
<dbReference type="PANTHER" id="PTHR11439:SF483">
    <property type="entry name" value="PEPTIDE SYNTHASE GLIP-LIKE, PUTATIVE (AFU_ORTHOLOGUE AFUA_3G12920)-RELATED"/>
    <property type="match status" value="1"/>
</dbReference>
<dbReference type="Proteomes" id="UP000479000">
    <property type="component" value="Unassembled WGS sequence"/>
</dbReference>
<proteinExistence type="predicted"/>
<dbReference type="OrthoDB" id="6625543at2759"/>
<dbReference type="AlphaFoldDB" id="A0A6H5FYR0"/>
<evidence type="ECO:0008006" key="3">
    <source>
        <dbReference type="Google" id="ProtNLM"/>
    </source>
</evidence>
<dbReference type="PANTHER" id="PTHR11439">
    <property type="entry name" value="GAG-POL-RELATED RETROTRANSPOSON"/>
    <property type="match status" value="1"/>
</dbReference>
<evidence type="ECO:0000313" key="2">
    <source>
        <dbReference type="Proteomes" id="UP000479000"/>
    </source>
</evidence>
<gene>
    <name evidence="1" type="ORF">NTEN_LOCUS1532</name>
</gene>
<dbReference type="EMBL" id="CADCXU010002409">
    <property type="protein sequence ID" value="CAA9994716.1"/>
    <property type="molecule type" value="Genomic_DNA"/>
</dbReference>
<reference evidence="1 2" key="1">
    <citation type="submission" date="2020-02" db="EMBL/GenBank/DDBJ databases">
        <authorList>
            <person name="Ferguson B K."/>
        </authorList>
    </citation>
    <scope>NUCLEOTIDE SEQUENCE [LARGE SCALE GENOMIC DNA]</scope>
</reference>
<organism evidence="1 2">
    <name type="scientific">Nesidiocoris tenuis</name>
    <dbReference type="NCBI Taxonomy" id="355587"/>
    <lineage>
        <taxon>Eukaryota</taxon>
        <taxon>Metazoa</taxon>
        <taxon>Ecdysozoa</taxon>
        <taxon>Arthropoda</taxon>
        <taxon>Hexapoda</taxon>
        <taxon>Insecta</taxon>
        <taxon>Pterygota</taxon>
        <taxon>Neoptera</taxon>
        <taxon>Paraneoptera</taxon>
        <taxon>Hemiptera</taxon>
        <taxon>Heteroptera</taxon>
        <taxon>Panheteroptera</taxon>
        <taxon>Cimicomorpha</taxon>
        <taxon>Miridae</taxon>
        <taxon>Dicyphina</taxon>
        <taxon>Nesidiocoris</taxon>
    </lineage>
</organism>
<protein>
    <recommendedName>
        <fullName evidence="3">Reverse transcriptase Ty1/copia-type domain-containing protein</fullName>
    </recommendedName>
</protein>
<keyword evidence="2" id="KW-1185">Reference proteome</keyword>
<dbReference type="CDD" id="cd09272">
    <property type="entry name" value="RNase_HI_RT_Ty1"/>
    <property type="match status" value="1"/>
</dbReference>
<sequence length="222" mass="25268">MYLMVGTRPDIAYAVRVVSRKLENPTDHDWTRVKRIIRYLKGTLDTGIVYTKGHESGILRTFSDADHGGDETTGRSTSGVVSLYAGGAVSWISQRQCSVAISTTEAEVVAASEGAREMIWLKRLVAELTELKQTPVLYVDNEAAIRLAQNPEYHKRTKHIKTRHFFVRELVSEYEITVEKIETENQIADVFTKALHKPKHLLMCKRLGMDFSFSKFNEEGRY</sequence>
<name>A0A6H5FYR0_9HEMI</name>